<sequence length="478" mass="52114">MATAVSTVGSINSAPLNLSGSGNGTPSVPVSTAFFGSSLKKANSRIASPKATSGSFKVVAGEVDESKQTNKDRWKGLGYDISDDQQDITRGKGMVDSLFQAPQDAGTHYAVMSSYDYISTGLRQYDYDNNMDGFYIAPAFMDKLVVHITKNFMNLPNIKVPLILGVWGGKGQGKSFQCELVFAKMGINPIMMSAGELESGNAGEPAKLIRQRYREAADIIKKGKMCCLFINDLDAGAGRMGGTTQYTVNNQMVNATLMNIADNPTNVQLPGMYNKEENPRVPIIVTGNDFSTLYAPLIRDGRMEKFYWAPTREDRIGVCKGIFRTDGVADQDIVKLVDTFPGQSIDFFGAVRARVYDDEVRKWISGVGVETIGKKLVNSKEGPPTFEQPKITIEKLLEYGNMLVQEQQNVKRVQLADKYLSEAALGDANEDSIKSGSFYGKAAQQVNIPIPEGCTDPNAANFDPTARSDDGSCMYTLE</sequence>
<keyword evidence="2 9" id="KW-0150">Chloroplast</keyword>
<reference evidence="13" key="2">
    <citation type="submission" date="2017-06" db="EMBL/GenBank/DDBJ databases">
        <title>The pomegranate genome and the genomics of punicalagin biosynthesis.</title>
        <authorList>
            <person name="Xu C."/>
        </authorList>
    </citation>
    <scope>NUCLEOTIDE SEQUENCE [LARGE SCALE GENOMIC DNA]</scope>
    <source>
        <tissue evidence="13">Fresh leaf</tissue>
    </source>
</reference>
<keyword evidence="15" id="KW-1185">Reference proteome</keyword>
<feature type="region of interest" description="Disordered" evidence="10">
    <location>
        <begin position="457"/>
        <end position="478"/>
    </location>
</feature>
<gene>
    <name evidence="16" type="primary">LOC116188574</name>
    <name evidence="13" type="ORF">CDL15_Pgr022582</name>
</gene>
<evidence type="ECO:0000256" key="5">
    <source>
        <dbReference type="ARBA" id="ARBA00022840"/>
    </source>
</evidence>
<feature type="domain" description="ATPase AAA-type core" evidence="11">
    <location>
        <begin position="166"/>
        <end position="309"/>
    </location>
</feature>
<evidence type="ECO:0000256" key="2">
    <source>
        <dbReference type="ARBA" id="ARBA00022528"/>
    </source>
</evidence>
<dbReference type="OrthoDB" id="2014558at2759"/>
<evidence type="ECO:0000256" key="10">
    <source>
        <dbReference type="SAM" id="MobiDB-lite"/>
    </source>
</evidence>
<reference evidence="16" key="4">
    <citation type="submission" date="2025-04" db="UniProtKB">
        <authorList>
            <consortium name="RefSeq"/>
        </authorList>
    </citation>
    <scope>IDENTIFICATION</scope>
    <source>
        <tissue evidence="16">Leaf</tissue>
    </source>
</reference>
<comment type="subcellular location">
    <subcellularLocation>
        <location evidence="1 9">Plastid</location>
        <location evidence="1 9">Chloroplast stroma</location>
    </subcellularLocation>
</comment>
<keyword evidence="3 9" id="KW-0934">Plastid</keyword>
<keyword evidence="5 9" id="KW-0067">ATP-binding</keyword>
<dbReference type="InterPro" id="IPR003959">
    <property type="entry name" value="ATPase_AAA_core"/>
</dbReference>
<evidence type="ECO:0000256" key="3">
    <source>
        <dbReference type="ARBA" id="ARBA00022640"/>
    </source>
</evidence>
<dbReference type="Gene3D" id="3.40.50.300">
    <property type="entry name" value="P-loop containing nucleotide triphosphate hydrolases"/>
    <property type="match status" value="1"/>
</dbReference>
<evidence type="ECO:0000256" key="9">
    <source>
        <dbReference type="RuleBase" id="RU369045"/>
    </source>
</evidence>
<comment type="similarity">
    <text evidence="8 9">Belongs to the RuBisCO activase family.</text>
</comment>
<dbReference type="InterPro" id="IPR044960">
    <property type="entry name" value="RCA-like"/>
</dbReference>
<evidence type="ECO:0000313" key="16">
    <source>
        <dbReference type="RefSeq" id="XP_031373880.1"/>
    </source>
</evidence>
<evidence type="ECO:0000313" key="15">
    <source>
        <dbReference type="Proteomes" id="UP000515151"/>
    </source>
</evidence>
<dbReference type="Proteomes" id="UP000197138">
    <property type="component" value="Unassembled WGS sequence"/>
</dbReference>
<dbReference type="GO" id="GO:0016887">
    <property type="term" value="F:ATP hydrolysis activity"/>
    <property type="evidence" value="ECO:0007669"/>
    <property type="project" value="UniProtKB-UniRule"/>
</dbReference>
<comment type="function">
    <text evidence="7 9">Activation of RuBisCO (ribulose-1,5-bisphosphate carboxylase/oxygenase; EC 4.1.1.39) involves the ATP-dependent carboxylation of the epsilon-amino group of lysine leading to a carbamate structure.</text>
</comment>
<dbReference type="GO" id="GO:0009570">
    <property type="term" value="C:chloroplast stroma"/>
    <property type="evidence" value="ECO:0007669"/>
    <property type="project" value="UniProtKB-SubCell"/>
</dbReference>
<dbReference type="SUPFAM" id="SSF52540">
    <property type="entry name" value="P-loop containing nucleoside triphosphate hydrolases"/>
    <property type="match status" value="1"/>
</dbReference>
<dbReference type="FunFam" id="3.40.50.300:FF:000258">
    <property type="entry name" value="Ribulose bisphosphate carboxylase/oxygenase activase, chloroplastic"/>
    <property type="match status" value="1"/>
</dbReference>
<accession>A0A218XSH5</accession>
<evidence type="ECO:0000313" key="14">
    <source>
        <dbReference type="Proteomes" id="UP000197138"/>
    </source>
</evidence>
<dbReference type="PANTHER" id="PTHR32429:SF44">
    <property type="entry name" value="RIBULOSE BISPHOSPHATE CARBOXYLASE_OXYGENASE ACTIVASE, CHLOROPLASTIC"/>
    <property type="match status" value="1"/>
</dbReference>
<dbReference type="Proteomes" id="UP000515151">
    <property type="component" value="Chromosome 8"/>
</dbReference>
<name>A0A218XSH5_PUNGR</name>
<dbReference type="InterPro" id="IPR027417">
    <property type="entry name" value="P-loop_NTPase"/>
</dbReference>
<feature type="domain" description="Ribulose bisphosphate carboxylase/oxygenase activase AAA helical" evidence="12">
    <location>
        <begin position="312"/>
        <end position="407"/>
    </location>
</feature>
<protein>
    <recommendedName>
        <fullName evidence="9">Ribulose bisphosphate carboxylase/oxygenase activase, chloroplastic</fullName>
        <shortName evidence="9">RA</shortName>
        <shortName evidence="9">RuBisCO activase</shortName>
    </recommendedName>
</protein>
<reference evidence="14" key="1">
    <citation type="journal article" date="2017" name="Plant J.">
        <title>The pomegranate (Punica granatum L.) genome and the genomics of punicalagin biosynthesis.</title>
        <authorList>
            <person name="Qin G."/>
            <person name="Xu C."/>
            <person name="Ming R."/>
            <person name="Tang H."/>
            <person name="Guyot R."/>
            <person name="Kramer E.M."/>
            <person name="Hu Y."/>
            <person name="Yi X."/>
            <person name="Qi Y."/>
            <person name="Xu X."/>
            <person name="Gao Z."/>
            <person name="Pan H."/>
            <person name="Jian J."/>
            <person name="Tian Y."/>
            <person name="Yue Z."/>
            <person name="Xu Y."/>
        </authorList>
    </citation>
    <scope>NUCLEOTIDE SEQUENCE [LARGE SCALE GENOMIC DNA]</scope>
    <source>
        <strain evidence="14">cv. Dabenzi</strain>
    </source>
</reference>
<keyword evidence="4 9" id="KW-0547">Nucleotide-binding</keyword>
<dbReference type="InterPro" id="IPR048571">
    <property type="entry name" value="RuBisCO_activase_AAA_helical"/>
</dbReference>
<evidence type="ECO:0000259" key="11">
    <source>
        <dbReference type="Pfam" id="PF00004"/>
    </source>
</evidence>
<dbReference type="FunFam" id="1.10.8.1070:FF:000001">
    <property type="entry name" value="Ribulose bisphosphate carboxylase/oxygenase activase, chloroplastic"/>
    <property type="match status" value="1"/>
</dbReference>
<dbReference type="GO" id="GO:0005524">
    <property type="term" value="F:ATP binding"/>
    <property type="evidence" value="ECO:0007669"/>
    <property type="project" value="UniProtKB-UniRule"/>
</dbReference>
<dbReference type="Gene3D" id="1.10.8.1070">
    <property type="match status" value="1"/>
</dbReference>
<dbReference type="Pfam" id="PF00004">
    <property type="entry name" value="AAA"/>
    <property type="match status" value="1"/>
</dbReference>
<evidence type="ECO:0000259" key="12">
    <source>
        <dbReference type="Pfam" id="PF21228"/>
    </source>
</evidence>
<evidence type="ECO:0000313" key="13">
    <source>
        <dbReference type="EMBL" id="OWM87471.1"/>
    </source>
</evidence>
<dbReference type="GO" id="GO:0046863">
    <property type="term" value="F:ribulose-1,5-bisphosphate carboxylase/oxygenase activator activity"/>
    <property type="evidence" value="ECO:0007669"/>
    <property type="project" value="UniProtKB-UniRule"/>
</dbReference>
<dbReference type="GeneID" id="116188574"/>
<dbReference type="EMBL" id="MTKT01000813">
    <property type="protein sequence ID" value="OWM87471.1"/>
    <property type="molecule type" value="Genomic_DNA"/>
</dbReference>
<dbReference type="GO" id="GO:0009579">
    <property type="term" value="C:thylakoid"/>
    <property type="evidence" value="ECO:0007669"/>
    <property type="project" value="TreeGrafter"/>
</dbReference>
<evidence type="ECO:0000256" key="1">
    <source>
        <dbReference type="ARBA" id="ARBA00004470"/>
    </source>
</evidence>
<evidence type="ECO:0000256" key="6">
    <source>
        <dbReference type="ARBA" id="ARBA00022946"/>
    </source>
</evidence>
<reference evidence="15" key="3">
    <citation type="journal article" date="2020" name="Plant Biotechnol. J.">
        <title>The pomegranate (Punica granatum L.) draft genome dissects genetic divergence between soft- and hard-seeded cultivars.</title>
        <authorList>
            <person name="Luo X."/>
            <person name="Li H."/>
            <person name="Wu Z."/>
            <person name="Yao W."/>
            <person name="Zhao P."/>
            <person name="Cao D."/>
            <person name="Yu H."/>
            <person name="Li K."/>
            <person name="Poudel K."/>
            <person name="Zhao D."/>
            <person name="Zhang F."/>
            <person name="Xia X."/>
            <person name="Chen L."/>
            <person name="Wang Q."/>
            <person name="Jing D."/>
            <person name="Cao S."/>
        </authorList>
    </citation>
    <scope>NUCLEOTIDE SEQUENCE [LARGE SCALE GENOMIC DNA]</scope>
</reference>
<evidence type="ECO:0000256" key="7">
    <source>
        <dbReference type="ARBA" id="ARBA00025556"/>
    </source>
</evidence>
<proteinExistence type="inferred from homology"/>
<evidence type="ECO:0000256" key="4">
    <source>
        <dbReference type="ARBA" id="ARBA00022741"/>
    </source>
</evidence>
<dbReference type="RefSeq" id="XP_031373880.1">
    <property type="nucleotide sequence ID" value="XM_031518020.1"/>
</dbReference>
<organism evidence="13 14">
    <name type="scientific">Punica granatum</name>
    <name type="common">Pomegranate</name>
    <dbReference type="NCBI Taxonomy" id="22663"/>
    <lineage>
        <taxon>Eukaryota</taxon>
        <taxon>Viridiplantae</taxon>
        <taxon>Streptophyta</taxon>
        <taxon>Embryophyta</taxon>
        <taxon>Tracheophyta</taxon>
        <taxon>Spermatophyta</taxon>
        <taxon>Magnoliopsida</taxon>
        <taxon>eudicotyledons</taxon>
        <taxon>Gunneridae</taxon>
        <taxon>Pentapetalae</taxon>
        <taxon>rosids</taxon>
        <taxon>malvids</taxon>
        <taxon>Myrtales</taxon>
        <taxon>Lythraceae</taxon>
        <taxon>Punica</taxon>
    </lineage>
</organism>
<dbReference type="Pfam" id="PF21228">
    <property type="entry name" value="RuBisCO_activase_AAA_helical"/>
    <property type="match status" value="1"/>
</dbReference>
<dbReference type="AlphaFoldDB" id="A0A218XSH5"/>
<dbReference type="PANTHER" id="PTHR32429">
    <property type="match status" value="1"/>
</dbReference>
<keyword evidence="6" id="KW-0809">Transit peptide</keyword>
<evidence type="ECO:0000256" key="8">
    <source>
        <dbReference type="ARBA" id="ARBA00025781"/>
    </source>
</evidence>